<protein>
    <submittedName>
        <fullName evidence="2">Uncharacterized protein</fullName>
    </submittedName>
</protein>
<reference evidence="2 3" key="1">
    <citation type="submission" date="2020-07" db="EMBL/GenBank/DDBJ databases">
        <authorList>
            <person name="Zhuang K."/>
            <person name="Ran Y."/>
        </authorList>
    </citation>
    <scope>NUCLEOTIDE SEQUENCE [LARGE SCALE GENOMIC DNA]</scope>
    <source>
        <strain evidence="2 3">WCH-YHL-001</strain>
    </source>
</reference>
<dbReference type="AlphaFoldDB" id="A0A7D6VNI1"/>
<dbReference type="RefSeq" id="WP_181585120.1">
    <property type="nucleotide sequence ID" value="NZ_CP059399.1"/>
</dbReference>
<proteinExistence type="predicted"/>
<accession>A0A7D6VNI1</accession>
<dbReference type="EMBL" id="CP059399">
    <property type="protein sequence ID" value="QLY33956.1"/>
    <property type="molecule type" value="Genomic_DNA"/>
</dbReference>
<keyword evidence="3" id="KW-1185">Reference proteome</keyword>
<dbReference type="KEGG" id="nhu:H0264_18525"/>
<organism evidence="2 3">
    <name type="scientific">Nocardia huaxiensis</name>
    <dbReference type="NCBI Taxonomy" id="2755382"/>
    <lineage>
        <taxon>Bacteria</taxon>
        <taxon>Bacillati</taxon>
        <taxon>Actinomycetota</taxon>
        <taxon>Actinomycetes</taxon>
        <taxon>Mycobacteriales</taxon>
        <taxon>Nocardiaceae</taxon>
        <taxon>Nocardia</taxon>
    </lineage>
</organism>
<evidence type="ECO:0000313" key="3">
    <source>
        <dbReference type="Proteomes" id="UP000515512"/>
    </source>
</evidence>
<evidence type="ECO:0000313" key="2">
    <source>
        <dbReference type="EMBL" id="QLY33956.1"/>
    </source>
</evidence>
<dbReference type="Proteomes" id="UP000515512">
    <property type="component" value="Chromosome"/>
</dbReference>
<name>A0A7D6VNI1_9NOCA</name>
<gene>
    <name evidence="2" type="ORF">H0264_18525</name>
</gene>
<sequence length="229" mass="25380">MSAYGTAAVPQQDSVITAEAARELTDTIRARAGQLWELIEQAYLTRAWVALDYDSWDAYCAAEFDGARLRIPREERSEIVASLREIGMSTRAIAAATGLGQGTVHREIEGLRTAVPNGTPDSVVGLDGKGYLPEPVEREPFPIDQDDDRDAGRGPAPRRRRPITESFDTARSELVTKTNTLVRLIDDDRFDRYAAQISHGNLGDLQRARDALEQVIDRLSESFDHPEEG</sequence>
<feature type="region of interest" description="Disordered" evidence="1">
    <location>
        <begin position="116"/>
        <end position="167"/>
    </location>
</feature>
<evidence type="ECO:0000256" key="1">
    <source>
        <dbReference type="SAM" id="MobiDB-lite"/>
    </source>
</evidence>